<keyword evidence="3" id="KW-1185">Reference proteome</keyword>
<accession>A0ABT7PFJ6</accession>
<protein>
    <recommendedName>
        <fullName evidence="4">WW domain-containing protein</fullName>
    </recommendedName>
</protein>
<organism evidence="2 3">
    <name type="scientific">Roseiconus lacunae</name>
    <dbReference type="NCBI Taxonomy" id="2605694"/>
    <lineage>
        <taxon>Bacteria</taxon>
        <taxon>Pseudomonadati</taxon>
        <taxon>Planctomycetota</taxon>
        <taxon>Planctomycetia</taxon>
        <taxon>Pirellulales</taxon>
        <taxon>Pirellulaceae</taxon>
        <taxon>Roseiconus</taxon>
    </lineage>
</organism>
<comment type="caution">
    <text evidence="2">The sequence shown here is derived from an EMBL/GenBank/DDBJ whole genome shotgun (WGS) entry which is preliminary data.</text>
</comment>
<sequence length="104" mass="11521">MSSLKSLARRRTKPVKPRKDFPLYAHRCGQWAKKVCGRLYYFGTWDDPVAGEIAWDAPKYAILEGNDPSDAGPGDDDDLIRKAQPKPHGRTAVLADTRSVHGAS</sequence>
<feature type="region of interest" description="Disordered" evidence="1">
    <location>
        <begin position="65"/>
        <end position="104"/>
    </location>
</feature>
<reference evidence="2 3" key="1">
    <citation type="submission" date="2023-06" db="EMBL/GenBank/DDBJ databases">
        <title>Roseiconus lacunae JC819 isolated from Gulf of Mannar region, Tamil Nadu.</title>
        <authorList>
            <person name="Pk S."/>
            <person name="Ch S."/>
            <person name="Ch V.R."/>
        </authorList>
    </citation>
    <scope>NUCLEOTIDE SEQUENCE [LARGE SCALE GENOMIC DNA]</scope>
    <source>
        <strain evidence="2 3">JC819</strain>
    </source>
</reference>
<evidence type="ECO:0000313" key="2">
    <source>
        <dbReference type="EMBL" id="MDM4015267.1"/>
    </source>
</evidence>
<name>A0ABT7PFJ6_9BACT</name>
<dbReference type="RefSeq" id="WP_289162735.1">
    <property type="nucleotide sequence ID" value="NZ_JASZZN010000004.1"/>
</dbReference>
<evidence type="ECO:0000256" key="1">
    <source>
        <dbReference type="SAM" id="MobiDB-lite"/>
    </source>
</evidence>
<dbReference type="Proteomes" id="UP001239462">
    <property type="component" value="Unassembled WGS sequence"/>
</dbReference>
<evidence type="ECO:0008006" key="4">
    <source>
        <dbReference type="Google" id="ProtNLM"/>
    </source>
</evidence>
<proteinExistence type="predicted"/>
<evidence type="ECO:0000313" key="3">
    <source>
        <dbReference type="Proteomes" id="UP001239462"/>
    </source>
</evidence>
<gene>
    <name evidence="2" type="ORF">QTN89_07500</name>
</gene>
<dbReference type="EMBL" id="JASZZN010000004">
    <property type="protein sequence ID" value="MDM4015267.1"/>
    <property type="molecule type" value="Genomic_DNA"/>
</dbReference>